<name>A0A0E9TS76_ANGAN</name>
<protein>
    <submittedName>
        <fullName evidence="1">Uncharacterized protein</fullName>
    </submittedName>
</protein>
<reference evidence="1" key="1">
    <citation type="submission" date="2014-11" db="EMBL/GenBank/DDBJ databases">
        <authorList>
            <person name="Amaro Gonzalez C."/>
        </authorList>
    </citation>
    <scope>NUCLEOTIDE SEQUENCE</scope>
</reference>
<organism evidence="1">
    <name type="scientific">Anguilla anguilla</name>
    <name type="common">European freshwater eel</name>
    <name type="synonym">Muraena anguilla</name>
    <dbReference type="NCBI Taxonomy" id="7936"/>
    <lineage>
        <taxon>Eukaryota</taxon>
        <taxon>Metazoa</taxon>
        <taxon>Chordata</taxon>
        <taxon>Craniata</taxon>
        <taxon>Vertebrata</taxon>
        <taxon>Euteleostomi</taxon>
        <taxon>Actinopterygii</taxon>
        <taxon>Neopterygii</taxon>
        <taxon>Teleostei</taxon>
        <taxon>Anguilliformes</taxon>
        <taxon>Anguillidae</taxon>
        <taxon>Anguilla</taxon>
    </lineage>
</organism>
<reference evidence="1" key="2">
    <citation type="journal article" date="2015" name="Fish Shellfish Immunol.">
        <title>Early steps in the European eel (Anguilla anguilla)-Vibrio vulnificus interaction in the gills: Role of the RtxA13 toxin.</title>
        <authorList>
            <person name="Callol A."/>
            <person name="Pajuelo D."/>
            <person name="Ebbesson L."/>
            <person name="Teles M."/>
            <person name="MacKenzie S."/>
            <person name="Amaro C."/>
        </authorList>
    </citation>
    <scope>NUCLEOTIDE SEQUENCE</scope>
</reference>
<sequence length="52" mass="5635">MAATEESEIVLYSGWGALENCRLLLVSLHCLCVQGILALSSNVTHTKKCSQI</sequence>
<proteinExistence type="predicted"/>
<dbReference type="AlphaFoldDB" id="A0A0E9TS76"/>
<evidence type="ECO:0000313" key="1">
    <source>
        <dbReference type="EMBL" id="JAH56569.1"/>
    </source>
</evidence>
<accession>A0A0E9TS76</accession>
<dbReference type="EMBL" id="GBXM01052008">
    <property type="protein sequence ID" value="JAH56569.1"/>
    <property type="molecule type" value="Transcribed_RNA"/>
</dbReference>